<dbReference type="Proteomes" id="UP000177197">
    <property type="component" value="Unassembled WGS sequence"/>
</dbReference>
<feature type="region of interest" description="Disordered" evidence="1">
    <location>
        <begin position="598"/>
        <end position="618"/>
    </location>
</feature>
<comment type="caution">
    <text evidence="3">The sequence shown here is derived from an EMBL/GenBank/DDBJ whole genome shotgun (WGS) entry which is preliminary data.</text>
</comment>
<evidence type="ECO:0008006" key="5">
    <source>
        <dbReference type="Google" id="ProtNLM"/>
    </source>
</evidence>
<evidence type="ECO:0000313" key="4">
    <source>
        <dbReference type="Proteomes" id="UP000177197"/>
    </source>
</evidence>
<sequence length="618" mass="66962">MLRIWDYVIIYIMVQISSPQVPPELSQPSMTQAIRFFTPIQRKILIIASVTFGILLISGAVYFYFWLTAFKKSQVDFSITGPTQVQSGSPSVFTISFWNNTNQILQSAVLTIRYPKDAVAGDINSNPKIIGTDTILENIELGDIGIGGGSKRDVMVSLIGFDKSIQKIGATLLYKPQNTSSKFENNASIDIAINGSAMSVDFRGPESVLFGDKGMYEIRYKNISDKVFRNARVAMTYPNQFSFVAADPIPTGSSNNTWDLGDLNPGEEGDIKLQGILRDSGQVANFTAFAGVMVNSQFIKFTELNSQVSLTPAPLQVDITVNGQTSIFANTNDLLDFAVHYKNDSSIPLSSLVLKVRLDGTMYDFTTLKTDGFFSSLNNTITFNSANTPGFANLTPGDDGSVTFQVKVRSRYLVRTFRDKNFTLSVAASLETPTVPPPIVAKTLLVSADLSVKVNTQATIQTKGYYFDEAIKNSGLLPPRVNQATTYTIHWLITNFSSDLDNVVVKATLPQGVSWTGKTGGAGGPALDFNATTGIVTWNAGKIQAATGVLLSPLEAIFQVSLTPSVDQVGSTVPVINETALTAKDLFTGNDITAQTPILRTDMPDDSGVGLPKSKIQQ</sequence>
<keyword evidence="2" id="KW-1133">Transmembrane helix</keyword>
<protein>
    <recommendedName>
        <fullName evidence="5">DUF11 domain-containing protein</fullName>
    </recommendedName>
</protein>
<keyword evidence="2" id="KW-0812">Transmembrane</keyword>
<accession>A0A1F5CAA9</accession>
<evidence type="ECO:0000256" key="2">
    <source>
        <dbReference type="SAM" id="Phobius"/>
    </source>
</evidence>
<evidence type="ECO:0000313" key="3">
    <source>
        <dbReference type="EMBL" id="OGD39787.1"/>
    </source>
</evidence>
<evidence type="ECO:0000256" key="1">
    <source>
        <dbReference type="SAM" id="MobiDB-lite"/>
    </source>
</evidence>
<dbReference type="EMBL" id="MEYV01000018">
    <property type="protein sequence ID" value="OGD39787.1"/>
    <property type="molecule type" value="Genomic_DNA"/>
</dbReference>
<keyword evidence="2" id="KW-0472">Membrane</keyword>
<reference evidence="3 4" key="1">
    <citation type="journal article" date="2016" name="Nat. Commun.">
        <title>Thousands of microbial genomes shed light on interconnected biogeochemical processes in an aquifer system.</title>
        <authorList>
            <person name="Anantharaman K."/>
            <person name="Brown C.T."/>
            <person name="Hug L.A."/>
            <person name="Sharon I."/>
            <person name="Castelle C.J."/>
            <person name="Probst A.J."/>
            <person name="Thomas B.C."/>
            <person name="Singh A."/>
            <person name="Wilkins M.J."/>
            <person name="Karaoz U."/>
            <person name="Brodie E.L."/>
            <person name="Williams K.H."/>
            <person name="Hubbard S.S."/>
            <person name="Banfield J.F."/>
        </authorList>
    </citation>
    <scope>NUCLEOTIDE SEQUENCE [LARGE SCALE GENOMIC DNA]</scope>
</reference>
<organism evidence="3 4">
    <name type="scientific">Candidatus Azambacteria bacterium RIFCSPLOWO2_02_FULL_44_14</name>
    <dbReference type="NCBI Taxonomy" id="1797306"/>
    <lineage>
        <taxon>Bacteria</taxon>
        <taxon>Candidatus Azamiibacteriota</taxon>
    </lineage>
</organism>
<feature type="transmembrane region" description="Helical" evidence="2">
    <location>
        <begin position="44"/>
        <end position="67"/>
    </location>
</feature>
<dbReference type="AlphaFoldDB" id="A0A1F5CAA9"/>
<gene>
    <name evidence="3" type="ORF">A3I30_02180</name>
</gene>
<proteinExistence type="predicted"/>
<name>A0A1F5CAA9_9BACT</name>